<dbReference type="Pfam" id="PF14748">
    <property type="entry name" value="P5CR_dimer"/>
    <property type="match status" value="1"/>
</dbReference>
<dbReference type="Proteomes" id="UP000252100">
    <property type="component" value="Chromosome"/>
</dbReference>
<sequence length="282" mass="31233">MIVVGGIPMDIGIIGTGNMGTMLAETLVTSRAVPEERLFVTNRNLQKAERIRQAYTSINVTPDVSRLARRCDLIFICVRPPQFPALLQTIQPFLQANDTVVSITSPVTLEQLQSLAPCKTVRAVPSITNRSHTGASLITYGNGWSTIEQEDFESWMGQFSVPQIVSEETIRASSDIVSCGPAFFGFLLEEMTSAAARKTELTEKQAERLAEEMIIGMGTLFSKRLYNLQTLQEKVKVPGGVTGIGLEVLKQTEGVFDELFTATHEKFAEDQRMLKDKFDHLD</sequence>
<organism evidence="5 6">
    <name type="scientific">Salicibibacter kimchii</name>
    <dbReference type="NCBI Taxonomy" id="2099786"/>
    <lineage>
        <taxon>Bacteria</taxon>
        <taxon>Bacillati</taxon>
        <taxon>Bacillota</taxon>
        <taxon>Bacilli</taxon>
        <taxon>Bacillales</taxon>
        <taxon>Bacillaceae</taxon>
        <taxon>Salicibibacter</taxon>
    </lineage>
</organism>
<dbReference type="Pfam" id="PF03807">
    <property type="entry name" value="F420_oxidored"/>
    <property type="match status" value="1"/>
</dbReference>
<evidence type="ECO:0000313" key="5">
    <source>
        <dbReference type="EMBL" id="AXF54662.1"/>
    </source>
</evidence>
<dbReference type="Gene3D" id="3.40.50.720">
    <property type="entry name" value="NAD(P)-binding Rossmann-like Domain"/>
    <property type="match status" value="1"/>
</dbReference>
<dbReference type="NCBIfam" id="NF005814">
    <property type="entry name" value="PRK07680.1"/>
    <property type="match status" value="1"/>
</dbReference>
<dbReference type="InterPro" id="IPR008927">
    <property type="entry name" value="6-PGluconate_DH-like_C_sf"/>
</dbReference>
<evidence type="ECO:0000259" key="3">
    <source>
        <dbReference type="Pfam" id="PF03807"/>
    </source>
</evidence>
<evidence type="ECO:0000313" key="6">
    <source>
        <dbReference type="Proteomes" id="UP000252100"/>
    </source>
</evidence>
<feature type="domain" description="Pyrroline-5-carboxylate reductase catalytic N-terminal" evidence="3">
    <location>
        <begin position="11"/>
        <end position="105"/>
    </location>
</feature>
<feature type="binding site" evidence="2">
    <location>
        <begin position="14"/>
        <end position="19"/>
    </location>
    <ligand>
        <name>NADP(+)</name>
        <dbReference type="ChEBI" id="CHEBI:58349"/>
    </ligand>
</feature>
<comment type="similarity">
    <text evidence="1">Belongs to the pyrroline-5-carboxylate reductase family.</text>
</comment>
<dbReference type="PANTHER" id="PTHR11645:SF51">
    <property type="entry name" value="COME OPERON PROTEIN 4"/>
    <property type="match status" value="1"/>
</dbReference>
<dbReference type="GO" id="GO:0055129">
    <property type="term" value="P:L-proline biosynthetic process"/>
    <property type="evidence" value="ECO:0007669"/>
    <property type="project" value="TreeGrafter"/>
</dbReference>
<dbReference type="EMBL" id="CP031092">
    <property type="protein sequence ID" value="AXF54662.1"/>
    <property type="molecule type" value="Genomic_DNA"/>
</dbReference>
<keyword evidence="2" id="KW-0521">NADP</keyword>
<dbReference type="InterPro" id="IPR028939">
    <property type="entry name" value="P5C_Rdtase_cat_N"/>
</dbReference>
<dbReference type="SUPFAM" id="SSF51735">
    <property type="entry name" value="NAD(P)-binding Rossmann-fold domains"/>
    <property type="match status" value="1"/>
</dbReference>
<dbReference type="AlphaFoldDB" id="A0A345BUN1"/>
<name>A0A345BUN1_9BACI</name>
<dbReference type="InterPro" id="IPR029036">
    <property type="entry name" value="P5CR_dimer"/>
</dbReference>
<dbReference type="InterPro" id="IPR000304">
    <property type="entry name" value="Pyrroline-COOH_reductase"/>
</dbReference>
<accession>A0A345BUN1</accession>
<keyword evidence="6" id="KW-1185">Reference proteome</keyword>
<feature type="domain" description="Pyrroline-5-carboxylate reductase dimerisation" evidence="4">
    <location>
        <begin position="167"/>
        <end position="268"/>
    </location>
</feature>
<proteinExistence type="inferred from homology"/>
<dbReference type="PANTHER" id="PTHR11645">
    <property type="entry name" value="PYRROLINE-5-CARBOXYLATE REDUCTASE"/>
    <property type="match status" value="1"/>
</dbReference>
<evidence type="ECO:0000259" key="4">
    <source>
        <dbReference type="Pfam" id="PF14748"/>
    </source>
</evidence>
<evidence type="ECO:0000256" key="1">
    <source>
        <dbReference type="ARBA" id="ARBA00005525"/>
    </source>
</evidence>
<gene>
    <name evidence="5" type="ORF">DT065_00605</name>
</gene>
<protein>
    <submittedName>
        <fullName evidence="5">Late competence protein ComER</fullName>
    </submittedName>
</protein>
<dbReference type="Gene3D" id="1.10.3730.10">
    <property type="entry name" value="ProC C-terminal domain-like"/>
    <property type="match status" value="1"/>
</dbReference>
<dbReference type="GO" id="GO:0004735">
    <property type="term" value="F:pyrroline-5-carboxylate reductase activity"/>
    <property type="evidence" value="ECO:0007669"/>
    <property type="project" value="InterPro"/>
</dbReference>
<dbReference type="KEGG" id="rue:DT065_00605"/>
<dbReference type="SUPFAM" id="SSF48179">
    <property type="entry name" value="6-phosphogluconate dehydrogenase C-terminal domain-like"/>
    <property type="match status" value="1"/>
</dbReference>
<reference evidence="5 6" key="1">
    <citation type="journal article" date="2018" name="J. Microbiol.">
        <title>Salicibibacter kimchii gen. nov., sp. nov., a moderately halophilic and alkalitolerant bacterium in the family Bacillaceae, isolated from kimchi.</title>
        <authorList>
            <person name="Jang J.Y."/>
            <person name="Oh Y.J."/>
            <person name="Lim S.K."/>
            <person name="Park H.K."/>
            <person name="Lee C."/>
            <person name="Kim J.Y."/>
            <person name="Lee M.A."/>
            <person name="Choi H.J."/>
        </authorList>
    </citation>
    <scope>NUCLEOTIDE SEQUENCE [LARGE SCALE GENOMIC DNA]</scope>
    <source>
        <strain evidence="5 6">NKC1-1</strain>
    </source>
</reference>
<evidence type="ECO:0000256" key="2">
    <source>
        <dbReference type="PIRSR" id="PIRSR000193-1"/>
    </source>
</evidence>
<dbReference type="InterPro" id="IPR036291">
    <property type="entry name" value="NAD(P)-bd_dom_sf"/>
</dbReference>
<dbReference type="PIRSF" id="PIRSF000193">
    <property type="entry name" value="Pyrrol-5-carb_rd"/>
    <property type="match status" value="1"/>
</dbReference>